<feature type="signal peptide" evidence="2">
    <location>
        <begin position="1"/>
        <end position="19"/>
    </location>
</feature>
<sequence>MKARLFVLFSLARSLVAHAGETQAISCPAFLPATAQSPPARLDSVRVLSYPKNDPPTDNGSSRAMPPTEEKEVGGFFYQSWRMGFDAPAYVFRVDCVYLGEERYISFDANTVKHCTARWRLRRGVVQDGSLQFHCD</sequence>
<evidence type="ECO:0000313" key="3">
    <source>
        <dbReference type="EMBL" id="MBB3120616.1"/>
    </source>
</evidence>
<name>A0A7W5BCK0_9BURK</name>
<proteinExistence type="predicted"/>
<dbReference type="RefSeq" id="WP_183442382.1">
    <property type="nucleotide sequence ID" value="NZ_JACHXD010000010.1"/>
</dbReference>
<dbReference type="Proteomes" id="UP000541535">
    <property type="component" value="Unassembled WGS sequence"/>
</dbReference>
<keyword evidence="2" id="KW-0732">Signal</keyword>
<evidence type="ECO:0000256" key="2">
    <source>
        <dbReference type="SAM" id="SignalP"/>
    </source>
</evidence>
<reference evidence="3 4" key="1">
    <citation type="submission" date="2020-08" db="EMBL/GenBank/DDBJ databases">
        <title>Genomic Encyclopedia of Type Strains, Phase III (KMG-III): the genomes of soil and plant-associated and newly described type strains.</title>
        <authorList>
            <person name="Whitman W."/>
        </authorList>
    </citation>
    <scope>NUCLEOTIDE SEQUENCE [LARGE SCALE GENOMIC DNA]</scope>
    <source>
        <strain evidence="3 4">CECT 8897</strain>
    </source>
</reference>
<accession>A0A7W5BCK0</accession>
<feature type="chain" id="PRO_5031435521" evidence="2">
    <location>
        <begin position="20"/>
        <end position="136"/>
    </location>
</feature>
<gene>
    <name evidence="3" type="ORF">FHS03_003683</name>
</gene>
<feature type="region of interest" description="Disordered" evidence="1">
    <location>
        <begin position="48"/>
        <end position="68"/>
    </location>
</feature>
<comment type="caution">
    <text evidence="3">The sequence shown here is derived from an EMBL/GenBank/DDBJ whole genome shotgun (WGS) entry which is preliminary data.</text>
</comment>
<evidence type="ECO:0000256" key="1">
    <source>
        <dbReference type="SAM" id="MobiDB-lite"/>
    </source>
</evidence>
<evidence type="ECO:0000313" key="4">
    <source>
        <dbReference type="Proteomes" id="UP000541535"/>
    </source>
</evidence>
<protein>
    <submittedName>
        <fullName evidence="3">Uncharacterized protein</fullName>
    </submittedName>
</protein>
<dbReference type="AlphaFoldDB" id="A0A7W5BCK0"/>
<organism evidence="3 4">
    <name type="scientific">Pseudoduganella violacea</name>
    <dbReference type="NCBI Taxonomy" id="1715466"/>
    <lineage>
        <taxon>Bacteria</taxon>
        <taxon>Pseudomonadati</taxon>
        <taxon>Pseudomonadota</taxon>
        <taxon>Betaproteobacteria</taxon>
        <taxon>Burkholderiales</taxon>
        <taxon>Oxalobacteraceae</taxon>
        <taxon>Telluria group</taxon>
        <taxon>Pseudoduganella</taxon>
    </lineage>
</organism>
<dbReference type="EMBL" id="JACHXD010000010">
    <property type="protein sequence ID" value="MBB3120616.1"/>
    <property type="molecule type" value="Genomic_DNA"/>
</dbReference>
<keyword evidence="4" id="KW-1185">Reference proteome</keyword>